<accession>A0A210QVX3</accession>
<keyword evidence="3" id="KW-1185">Reference proteome</keyword>
<evidence type="ECO:0000313" key="3">
    <source>
        <dbReference type="Proteomes" id="UP000242188"/>
    </source>
</evidence>
<comment type="caution">
    <text evidence="2">The sequence shown here is derived from an EMBL/GenBank/DDBJ whole genome shotgun (WGS) entry which is preliminary data.</text>
</comment>
<name>A0A210QVX3_MIZYE</name>
<dbReference type="GO" id="GO:0008237">
    <property type="term" value="F:metallopeptidase activity"/>
    <property type="evidence" value="ECO:0007669"/>
    <property type="project" value="InterPro"/>
</dbReference>
<evidence type="ECO:0000256" key="1">
    <source>
        <dbReference type="SAM" id="MobiDB-lite"/>
    </source>
</evidence>
<evidence type="ECO:0000313" key="2">
    <source>
        <dbReference type="EMBL" id="OWF52802.1"/>
    </source>
</evidence>
<dbReference type="AlphaFoldDB" id="A0A210QVX3"/>
<gene>
    <name evidence="2" type="ORF">KP79_PYT23385</name>
</gene>
<feature type="region of interest" description="Disordered" evidence="1">
    <location>
        <begin position="363"/>
        <end position="384"/>
    </location>
</feature>
<dbReference type="GO" id="GO:0046872">
    <property type="term" value="F:metal ion binding"/>
    <property type="evidence" value="ECO:0007669"/>
    <property type="project" value="UniProtKB-KW"/>
</dbReference>
<dbReference type="EMBL" id="NEDP02001638">
    <property type="protein sequence ID" value="OWF52802.1"/>
    <property type="molecule type" value="Genomic_DNA"/>
</dbReference>
<dbReference type="Gene3D" id="3.40.390.10">
    <property type="entry name" value="Collagenase (Catalytic Domain)"/>
    <property type="match status" value="1"/>
</dbReference>
<dbReference type="Gene3D" id="3.40.1620.60">
    <property type="match status" value="1"/>
</dbReference>
<proteinExistence type="predicted"/>
<organism evidence="2 3">
    <name type="scientific">Mizuhopecten yessoensis</name>
    <name type="common">Japanese scallop</name>
    <name type="synonym">Patinopecten yessoensis</name>
    <dbReference type="NCBI Taxonomy" id="6573"/>
    <lineage>
        <taxon>Eukaryota</taxon>
        <taxon>Metazoa</taxon>
        <taxon>Spiralia</taxon>
        <taxon>Lophotrochozoa</taxon>
        <taxon>Mollusca</taxon>
        <taxon>Bivalvia</taxon>
        <taxon>Autobranchia</taxon>
        <taxon>Pteriomorphia</taxon>
        <taxon>Pectinida</taxon>
        <taxon>Pectinoidea</taxon>
        <taxon>Pectinidae</taxon>
        <taxon>Mizuhopecten</taxon>
    </lineage>
</organism>
<protein>
    <submittedName>
        <fullName evidence="2">Uncharacterized protein</fullName>
    </submittedName>
</protein>
<reference evidence="2 3" key="1">
    <citation type="journal article" date="2017" name="Nat. Ecol. Evol.">
        <title>Scallop genome provides insights into evolution of bilaterian karyotype and development.</title>
        <authorList>
            <person name="Wang S."/>
            <person name="Zhang J."/>
            <person name="Jiao W."/>
            <person name="Li J."/>
            <person name="Xun X."/>
            <person name="Sun Y."/>
            <person name="Guo X."/>
            <person name="Huan P."/>
            <person name="Dong B."/>
            <person name="Zhang L."/>
            <person name="Hu X."/>
            <person name="Sun X."/>
            <person name="Wang J."/>
            <person name="Zhao C."/>
            <person name="Wang Y."/>
            <person name="Wang D."/>
            <person name="Huang X."/>
            <person name="Wang R."/>
            <person name="Lv J."/>
            <person name="Li Y."/>
            <person name="Zhang Z."/>
            <person name="Liu B."/>
            <person name="Lu W."/>
            <person name="Hui Y."/>
            <person name="Liang J."/>
            <person name="Zhou Z."/>
            <person name="Hou R."/>
            <person name="Li X."/>
            <person name="Liu Y."/>
            <person name="Li H."/>
            <person name="Ning X."/>
            <person name="Lin Y."/>
            <person name="Zhao L."/>
            <person name="Xing Q."/>
            <person name="Dou J."/>
            <person name="Li Y."/>
            <person name="Mao J."/>
            <person name="Guo H."/>
            <person name="Dou H."/>
            <person name="Li T."/>
            <person name="Mu C."/>
            <person name="Jiang W."/>
            <person name="Fu Q."/>
            <person name="Fu X."/>
            <person name="Miao Y."/>
            <person name="Liu J."/>
            <person name="Yu Q."/>
            <person name="Li R."/>
            <person name="Liao H."/>
            <person name="Li X."/>
            <person name="Kong Y."/>
            <person name="Jiang Z."/>
            <person name="Chourrout D."/>
            <person name="Li R."/>
            <person name="Bao Z."/>
        </authorList>
    </citation>
    <scope>NUCLEOTIDE SEQUENCE [LARGE SCALE GENOMIC DNA]</scope>
    <source>
        <strain evidence="2 3">PY_sf001</strain>
    </source>
</reference>
<sequence>MEREKGQSSDCQWSEGVVSNGVITSSTAYMSDVLNQAFALEGPAGIANSYDFMNLLTAYEVVDSTGVTGCGAIFQRDLMCRVVAAARVSVTMIRDGGVGFNTAHFFAMHVGAENDENSAACTSADQFASAFKWERASMSTANAVNPWRWSTCALDQIQQTIEEDSSYVACLTDQNFSTEDYDAYHAQGALGKTLSAEDQCRYAFGDGSTFCGTQDETVCYLGLDCTNPDTNACDEVIYALEGSICNQEGNANAANNHNTNTDNHNTNTDYHNTNTDNHNTYTDNHNTYTDNHNTNTDNHNTNTYYHNTNTDNHNTNTDYHNTNTNNHNTNTDNYNHNTITYHNHNTNTYYHNHNTNTDNHNTNTNNHNTNTDYNNTNTNTHNPNTDNHNTNTDYHNTNTDNHNTNTDNYNHNTITYHNNNTNT</sequence>
<dbReference type="OrthoDB" id="10482552at2759"/>
<dbReference type="InterPro" id="IPR024079">
    <property type="entry name" value="MetalloPept_cat_dom_sf"/>
</dbReference>
<dbReference type="Proteomes" id="UP000242188">
    <property type="component" value="Unassembled WGS sequence"/>
</dbReference>